<dbReference type="InterPro" id="IPR043972">
    <property type="entry name" value="FUZ/MON1/HPS1_longin_1"/>
</dbReference>
<dbReference type="AlphaFoldDB" id="A0A1G4IJ51"/>
<dbReference type="VEuPathDB" id="TriTrypDB:TEOVI_000413200"/>
<evidence type="ECO:0000313" key="4">
    <source>
        <dbReference type="EMBL" id="SCU72555.1"/>
    </source>
</evidence>
<feature type="domain" description="FUZ/MON1/HPS1 first Longin" evidence="2">
    <location>
        <begin position="130"/>
        <end position="245"/>
    </location>
</feature>
<feature type="region of interest" description="Disordered" evidence="1">
    <location>
        <begin position="74"/>
        <end position="112"/>
    </location>
</feature>
<feature type="region of interest" description="Disordered" evidence="1">
    <location>
        <begin position="1"/>
        <end position="36"/>
    </location>
</feature>
<dbReference type="PANTHER" id="PTHR13027">
    <property type="entry name" value="SAND PROTEIN-RELATED"/>
    <property type="match status" value="1"/>
</dbReference>
<dbReference type="GO" id="GO:0016192">
    <property type="term" value="P:vesicle-mediated transport"/>
    <property type="evidence" value="ECO:0007669"/>
    <property type="project" value="InterPro"/>
</dbReference>
<dbReference type="Proteomes" id="UP000195570">
    <property type="component" value="Unassembled WGS sequence"/>
</dbReference>
<evidence type="ECO:0000259" key="2">
    <source>
        <dbReference type="Pfam" id="PF19036"/>
    </source>
</evidence>
<protein>
    <submittedName>
        <fullName evidence="4">Trafficking protein Mon1, putative</fullName>
    </submittedName>
</protein>
<dbReference type="GeneID" id="92378072"/>
<dbReference type="InterPro" id="IPR004353">
    <property type="entry name" value="Mon1"/>
</dbReference>
<dbReference type="RefSeq" id="XP_067083035.1">
    <property type="nucleotide sequence ID" value="XM_067226934.1"/>
</dbReference>
<feature type="compositionally biased region" description="Polar residues" evidence="1">
    <location>
        <begin position="21"/>
        <end position="36"/>
    </location>
</feature>
<reference evidence="4" key="1">
    <citation type="submission" date="2016-09" db="EMBL/GenBank/DDBJ databases">
        <authorList>
            <person name="Hebert L."/>
            <person name="Moumen B."/>
        </authorList>
    </citation>
    <scope>NUCLEOTIDE SEQUENCE [LARGE SCALE GENOMIC DNA]</scope>
    <source>
        <strain evidence="4">OVI</strain>
    </source>
</reference>
<evidence type="ECO:0000313" key="5">
    <source>
        <dbReference type="Proteomes" id="UP000195570"/>
    </source>
</evidence>
<name>A0A1G4IJ51_TRYEQ</name>
<evidence type="ECO:0000259" key="3">
    <source>
        <dbReference type="Pfam" id="PF19037"/>
    </source>
</evidence>
<gene>
    <name evidence="4" type="ORF">TEOVI_000413200</name>
</gene>
<dbReference type="GO" id="GO:0006623">
    <property type="term" value="P:protein targeting to vacuole"/>
    <property type="evidence" value="ECO:0007669"/>
    <property type="project" value="InterPro"/>
</dbReference>
<accession>A0A1G4IJ51</accession>
<proteinExistence type="predicted"/>
<dbReference type="Pfam" id="PF19037">
    <property type="entry name" value="Fuz_longin_2"/>
    <property type="match status" value="1"/>
</dbReference>
<feature type="domain" description="FUZ/MON1/HPS1 second Longin" evidence="3">
    <location>
        <begin position="310"/>
        <end position="375"/>
    </location>
</feature>
<dbReference type="InterPro" id="IPR043971">
    <property type="entry name" value="FUZ/MON1/HPS1_longin_2"/>
</dbReference>
<organism evidence="4 5">
    <name type="scientific">Trypanosoma equiperdum</name>
    <dbReference type="NCBI Taxonomy" id="5694"/>
    <lineage>
        <taxon>Eukaryota</taxon>
        <taxon>Discoba</taxon>
        <taxon>Euglenozoa</taxon>
        <taxon>Kinetoplastea</taxon>
        <taxon>Metakinetoplastina</taxon>
        <taxon>Trypanosomatida</taxon>
        <taxon>Trypanosomatidae</taxon>
        <taxon>Trypanosoma</taxon>
    </lineage>
</organism>
<evidence type="ECO:0000256" key="1">
    <source>
        <dbReference type="SAM" id="MobiDB-lite"/>
    </source>
</evidence>
<sequence>MMNLGETLDTGSADGRPGPSPTLSVGSGVTPAPLNSSTVHLTRTVDSELGDTNIGYDIAVSPLNAETESLATRRPSALDIFPPAGLNRTDDGKPSSSHPASKPYVTGGDEGKKQSECWDADENFLLKHTKHVFILTSAGKPIFSRYGNENTISELFGVFQVLITMAQQKQDGGTLHWINAADLTIYFHVDGGLYYVLVTRGGESPYSCRRQLKQLHYQLLSLVPNVNDILSRCPSYDLRRLVSSTDGGVLRQLIKRNSREECYMFRCLAASPLSVASRCHLTSILTQHYRSGFSKGDISSEGGVAADCHLFSFFFFRGRVVCMVGLADGKVSLHIDDTLILLNFVRCLPLSQVGEIWAPLCLPRYNDTGYLWCYCTDMGAMVNELDSSESGYVAKDDHHGVEKPTAKEPFAETKRSELLLVQVASSQLAFAPLSMQAHCIAQMLQTSFTPLIDELEARENIPLSLALPNVVAQRQQEVHEKISRLLTRAEQQYPECLPSASHAPSSLQLPPVPVHPYGLQWFALILKQPSNVIYSEPSPAMKLDPRLKKRQLRLLVRLRYELALRTNQNEQLLVLNTEEVNVVVMKPTPNLLTSLVQQFGSRDECVNNVSLSSGNATALCSHLQELLLLFSPHVPKHQMLLCAVSVAVGVMARECELSLQQPRSSKSRVW</sequence>
<dbReference type="Pfam" id="PF19036">
    <property type="entry name" value="Fuz_longin_1"/>
    <property type="match status" value="1"/>
</dbReference>
<dbReference type="PANTHER" id="PTHR13027:SF7">
    <property type="entry name" value="VACUOLAR FUSION PROTEIN MON1 HOMOLOG"/>
    <property type="match status" value="1"/>
</dbReference>
<keyword evidence="5" id="KW-1185">Reference proteome</keyword>
<dbReference type="EMBL" id="CZPT02001883">
    <property type="protein sequence ID" value="SCU72555.1"/>
    <property type="molecule type" value="Genomic_DNA"/>
</dbReference>
<dbReference type="PRINTS" id="PR01546">
    <property type="entry name" value="YEAST73DUF"/>
</dbReference>
<comment type="caution">
    <text evidence="4">The sequence shown here is derived from an EMBL/GenBank/DDBJ whole genome shotgun (WGS) entry which is preliminary data.</text>
</comment>